<evidence type="ECO:0000313" key="17">
    <source>
        <dbReference type="EMBL" id="KIM21748.1"/>
    </source>
</evidence>
<dbReference type="GO" id="GO:0140664">
    <property type="term" value="F:ATP-dependent DNA damage sensor activity"/>
    <property type="evidence" value="ECO:0007669"/>
    <property type="project" value="InterPro"/>
</dbReference>
<dbReference type="InterPro" id="IPR017261">
    <property type="entry name" value="DNA_mismatch_repair_MutS/MSH"/>
</dbReference>
<feature type="region of interest" description="Disordered" evidence="15">
    <location>
        <begin position="1"/>
        <end position="199"/>
    </location>
</feature>
<dbReference type="PIRSF" id="PIRSF037677">
    <property type="entry name" value="DNA_mis_repair_Msh6"/>
    <property type="match status" value="1"/>
</dbReference>
<evidence type="ECO:0000256" key="2">
    <source>
        <dbReference type="ARBA" id="ARBA00007094"/>
    </source>
</evidence>
<reference evidence="17 18" key="1">
    <citation type="submission" date="2014-04" db="EMBL/GenBank/DDBJ databases">
        <authorList>
            <consortium name="DOE Joint Genome Institute"/>
            <person name="Kuo A."/>
            <person name="Zuccaro A."/>
            <person name="Kohler A."/>
            <person name="Nagy L.G."/>
            <person name="Floudas D."/>
            <person name="Copeland A."/>
            <person name="Barry K.W."/>
            <person name="Cichocki N."/>
            <person name="Veneault-Fourrey C."/>
            <person name="LaButti K."/>
            <person name="Lindquist E.A."/>
            <person name="Lipzen A."/>
            <person name="Lundell T."/>
            <person name="Morin E."/>
            <person name="Murat C."/>
            <person name="Sun H."/>
            <person name="Tunlid A."/>
            <person name="Henrissat B."/>
            <person name="Grigoriev I.V."/>
            <person name="Hibbett D.S."/>
            <person name="Martin F."/>
            <person name="Nordberg H.P."/>
            <person name="Cantor M.N."/>
            <person name="Hua S.X."/>
        </authorList>
    </citation>
    <scope>NUCLEOTIDE SEQUENCE [LARGE SCALE GENOMIC DNA]</scope>
    <source>
        <strain evidence="17 18">MAFF 305830</strain>
    </source>
</reference>
<dbReference type="OrthoDB" id="121051at2759"/>
<dbReference type="SUPFAM" id="SSF52540">
    <property type="entry name" value="P-loop containing nucleoside triphosphate hydrolases"/>
    <property type="match status" value="1"/>
</dbReference>
<dbReference type="InterPro" id="IPR027417">
    <property type="entry name" value="P-loop_NTPase"/>
</dbReference>
<dbReference type="InterPro" id="IPR045076">
    <property type="entry name" value="MutS"/>
</dbReference>
<dbReference type="EMBL" id="KN824373">
    <property type="protein sequence ID" value="KIM21748.1"/>
    <property type="molecule type" value="Genomic_DNA"/>
</dbReference>
<keyword evidence="4 14" id="KW-0547">Nucleotide-binding</keyword>
<dbReference type="Gene3D" id="1.10.1420.10">
    <property type="match status" value="2"/>
</dbReference>
<sequence length="1087" mass="120620">MAPKASGASQQRAQPTISHFFSQANATPSASNKRTRSPVDLTLDSDDEEPPSKRVKLPESHDRQNIMTRQTTTTPKHDSPMKKKYKYISLEESPPKAPTLEDERAKKVQEARRKFLKQTLRQTNGVGRSSPVRSEEPGDSSAQSDQEADSEANDDITEKLHERFASKVAVSTKRNSGETSTKGKKQKKEQVGPSGKPYTPLELQVKQLKEENPGTLLLFEVGYKYRFFGEDARAASKALGIACWLDRNFLTGSIPVHRKLVHTKKLLSLGHRVGVVGQTETAALKKVGDNKSGPFARQVTELYTAATFVDEMEDIDAISGGSLGAALLSLSEQLMGGMGADERVKFGLISVSPTTGEVIYDEFTDTAMRPELETRLAHIRPFELLLPGSKLSKHSERMLAHYATKGSVRIERVDDELDYTAAFEFLRKFYEDDEEIVAASSSTFKKHQPFADIIGFPKGIVIALAHAVRHLLSYGLSGAFKRTSFFANFLTRSHMLLNANTLENLEIFQNQTDETQKGSLIWILDRTLTRFGSRQLRSWVSRPLVNERILQERFDAVDEILQSPSADIIKLRTLLKGLPDLAKGLCRIQYGKSNPKEVATVLTALSRIANTFEPRAKPSDAGFKSELLNDIVFTMPHIREAVKGFLEDMDLKKAREGEITELWASPEKYPEVEDIRFSIHSVDINMNDHLKEVRKVLRRPGLNWASVSGVDFLIEVPNADKAKVPANWNRVQGTKKVTRFHTPEARKAISEREQYKETLVAVATKAFQKFQAEISSHYNVLRDVVNKLGIADALISLALVATRPGYVRPQIIAGSQLNIVQGRHPMVEDISSSPFVPNNIRLGGDGQRAIVITGPNMGGKSSLVKMTALLVIMAQIGCYVPAESAEVSIHDAVLTRMGASDEIMRGKSTFMVELSETAEIVRSATEKSLVILDELGRGTATYDGVAIASSVLEHAVLQMKCKTLFTTHYPQIGVELSQQFPALVANAHMAYMEEELIDGRHEIHFLYKLKQGVAVKSFGVECGRLAGLPEVVLSLAAQKSKEHEEAEHSNRLARILKELARSVKSEGVSQEKTKELMQKIMRSNPAS</sequence>
<dbReference type="Gene3D" id="3.30.420.110">
    <property type="entry name" value="MutS, connector domain"/>
    <property type="match status" value="1"/>
</dbReference>
<dbReference type="InterPro" id="IPR036678">
    <property type="entry name" value="MutS_con_dom_sf"/>
</dbReference>
<dbReference type="AlphaFoldDB" id="A0A0C2W5N1"/>
<dbReference type="GO" id="GO:0006312">
    <property type="term" value="P:mitotic recombination"/>
    <property type="evidence" value="ECO:0007669"/>
    <property type="project" value="TreeGrafter"/>
</dbReference>
<keyword evidence="18" id="KW-1185">Reference proteome</keyword>
<dbReference type="InterPro" id="IPR036187">
    <property type="entry name" value="DNA_mismatch_repair_MutS_sf"/>
</dbReference>
<dbReference type="InterPro" id="IPR016151">
    <property type="entry name" value="DNA_mismatch_repair_MutS_N"/>
</dbReference>
<evidence type="ECO:0000256" key="8">
    <source>
        <dbReference type="ARBA" id="ARBA00023204"/>
    </source>
</evidence>
<comment type="subunit">
    <text evidence="11">Heterodimer consisting of MSH2-MSH3 (MutS beta). Forms a ternary complex with MutL alpha (MLH1-PMS1).</text>
</comment>
<feature type="compositionally biased region" description="Basic and acidic residues" evidence="15">
    <location>
        <begin position="156"/>
        <end position="165"/>
    </location>
</feature>
<evidence type="ECO:0000259" key="16">
    <source>
        <dbReference type="PROSITE" id="PS00486"/>
    </source>
</evidence>
<dbReference type="Pfam" id="PF01624">
    <property type="entry name" value="MutS_I"/>
    <property type="match status" value="1"/>
</dbReference>
<comment type="function">
    <text evidence="10">Component of the post-replicative DNA mismatch repair system (MMR). Heterodimerizes with MSH2 to form MutS beta, which binds to DNA mismatches thereby initiating DNA repair. MSH3 provides substrate-binding and substrate specificity to the complex. When bound, the MutS beta heterodimer bends the DNA helix and shields approximately 20 base pairs. Acts mainly to repair insertion-deletion loops (IDLs) from 2 to 13 nucleotides in size, but can also repair base-base and single insertion-deletion mismatches that occur during replication. After mismatch binding, forms a ternary complex with the MutL alpha heterodimer, which is thought to be responsible for directing the downstream MMR events, including strand discrimination, excision, and resynthesis. ATP binding and hydrolysis play a pivotal role in mismatch repair functions.</text>
</comment>
<comment type="subcellular location">
    <subcellularLocation>
        <location evidence="1">Nucleus</location>
    </subcellularLocation>
</comment>
<dbReference type="SMART" id="SM00533">
    <property type="entry name" value="MUTSd"/>
    <property type="match status" value="1"/>
</dbReference>
<reference evidence="18" key="2">
    <citation type="submission" date="2015-01" db="EMBL/GenBank/DDBJ databases">
        <title>Evolutionary Origins and Diversification of the Mycorrhizal Mutualists.</title>
        <authorList>
            <consortium name="DOE Joint Genome Institute"/>
            <consortium name="Mycorrhizal Genomics Consortium"/>
            <person name="Kohler A."/>
            <person name="Kuo A."/>
            <person name="Nagy L.G."/>
            <person name="Floudas D."/>
            <person name="Copeland A."/>
            <person name="Barry K.W."/>
            <person name="Cichocki N."/>
            <person name="Veneault-Fourrey C."/>
            <person name="LaButti K."/>
            <person name="Lindquist E.A."/>
            <person name="Lipzen A."/>
            <person name="Lundell T."/>
            <person name="Morin E."/>
            <person name="Murat C."/>
            <person name="Riley R."/>
            <person name="Ohm R."/>
            <person name="Sun H."/>
            <person name="Tunlid A."/>
            <person name="Henrissat B."/>
            <person name="Grigoriev I.V."/>
            <person name="Hibbett D.S."/>
            <person name="Martin F."/>
        </authorList>
    </citation>
    <scope>NUCLEOTIDE SEQUENCE [LARGE SCALE GENOMIC DNA]</scope>
    <source>
        <strain evidence="18">MAFF 305830</strain>
    </source>
</reference>
<feature type="compositionally biased region" description="Acidic residues" evidence="15">
    <location>
        <begin position="146"/>
        <end position="155"/>
    </location>
</feature>
<dbReference type="InterPro" id="IPR007696">
    <property type="entry name" value="DNA_mismatch_repair_MutS_core"/>
</dbReference>
<evidence type="ECO:0000256" key="9">
    <source>
        <dbReference type="ARBA" id="ARBA00023242"/>
    </source>
</evidence>
<evidence type="ECO:0000256" key="13">
    <source>
        <dbReference type="ARBA" id="ARBA00073774"/>
    </source>
</evidence>
<feature type="compositionally biased region" description="Basic and acidic residues" evidence="15">
    <location>
        <begin position="50"/>
        <end position="64"/>
    </location>
</feature>
<evidence type="ECO:0000256" key="6">
    <source>
        <dbReference type="ARBA" id="ARBA00022840"/>
    </source>
</evidence>
<evidence type="ECO:0000256" key="5">
    <source>
        <dbReference type="ARBA" id="ARBA00022763"/>
    </source>
</evidence>
<dbReference type="InterPro" id="IPR007861">
    <property type="entry name" value="DNA_mismatch_repair_MutS_clamp"/>
</dbReference>
<evidence type="ECO:0000256" key="14">
    <source>
        <dbReference type="RuleBase" id="RU003756"/>
    </source>
</evidence>
<dbReference type="InterPro" id="IPR007860">
    <property type="entry name" value="DNA_mmatch_repair_MutS_con_dom"/>
</dbReference>
<dbReference type="PANTHER" id="PTHR11361:SF122">
    <property type="entry name" value="DNA MISMATCH REPAIR PROTEIN MSH3"/>
    <property type="match status" value="1"/>
</dbReference>
<dbReference type="Pfam" id="PF05192">
    <property type="entry name" value="MutS_III"/>
    <property type="match status" value="1"/>
</dbReference>
<dbReference type="GO" id="GO:0005634">
    <property type="term" value="C:nucleus"/>
    <property type="evidence" value="ECO:0007669"/>
    <property type="project" value="UniProtKB-SubCell"/>
</dbReference>
<evidence type="ECO:0000256" key="1">
    <source>
        <dbReference type="ARBA" id="ARBA00004123"/>
    </source>
</evidence>
<dbReference type="HOGENOM" id="CLU_002472_0_2_1"/>
<keyword evidence="7 14" id="KW-0238">DNA-binding</keyword>
<evidence type="ECO:0000256" key="15">
    <source>
        <dbReference type="SAM" id="MobiDB-lite"/>
    </source>
</evidence>
<dbReference type="Pfam" id="PF05188">
    <property type="entry name" value="MutS_II"/>
    <property type="match status" value="1"/>
</dbReference>
<dbReference type="InterPro" id="IPR007695">
    <property type="entry name" value="DNA_mismatch_repair_MutS-lik_N"/>
</dbReference>
<dbReference type="SUPFAM" id="SSF48334">
    <property type="entry name" value="DNA repair protein MutS, domain III"/>
    <property type="match status" value="1"/>
</dbReference>
<dbReference type="Pfam" id="PF05190">
    <property type="entry name" value="MutS_IV"/>
    <property type="match status" value="1"/>
</dbReference>
<keyword evidence="6" id="KW-0067">ATP-binding</keyword>
<name>A0A0C2W5N1_SERVB</name>
<dbReference type="NCBIfam" id="NF003810">
    <property type="entry name" value="PRK05399.1"/>
    <property type="match status" value="1"/>
</dbReference>
<evidence type="ECO:0000256" key="4">
    <source>
        <dbReference type="ARBA" id="ARBA00022741"/>
    </source>
</evidence>
<dbReference type="Gene3D" id="3.40.50.300">
    <property type="entry name" value="P-loop containing nucleotide triphosphate hydrolases"/>
    <property type="match status" value="1"/>
</dbReference>
<evidence type="ECO:0000313" key="18">
    <source>
        <dbReference type="Proteomes" id="UP000054097"/>
    </source>
</evidence>
<accession>A0A0C2W5N1</accession>
<feature type="compositionally biased region" description="Basic and acidic residues" evidence="15">
    <location>
        <begin position="99"/>
        <end position="113"/>
    </location>
</feature>
<comment type="similarity">
    <text evidence="2">Belongs to the DNA mismatch repair MutS family. MSH3 subfamily.</text>
</comment>
<dbReference type="FunFam" id="1.10.1420.10:FF:000004">
    <property type="entry name" value="DNA mismatch repair protein Msh3"/>
    <property type="match status" value="1"/>
</dbReference>
<dbReference type="SUPFAM" id="SSF55271">
    <property type="entry name" value="DNA repair protein MutS, domain I"/>
    <property type="match status" value="1"/>
</dbReference>
<dbReference type="Proteomes" id="UP000054097">
    <property type="component" value="Unassembled WGS sequence"/>
</dbReference>
<feature type="compositionally biased region" description="Polar residues" evidence="15">
    <location>
        <begin position="65"/>
        <end position="74"/>
    </location>
</feature>
<proteinExistence type="inferred from homology"/>
<dbReference type="FunFam" id="3.40.1170.10:FF:000004">
    <property type="entry name" value="DNA mismatch repair protein"/>
    <property type="match status" value="1"/>
</dbReference>
<dbReference type="PANTHER" id="PTHR11361">
    <property type="entry name" value="DNA MISMATCH REPAIR PROTEIN MUTS FAMILY MEMBER"/>
    <property type="match status" value="1"/>
</dbReference>
<dbReference type="SMART" id="SM00534">
    <property type="entry name" value="MUTSac"/>
    <property type="match status" value="1"/>
</dbReference>
<dbReference type="Pfam" id="PF00488">
    <property type="entry name" value="MutS_V"/>
    <property type="match status" value="1"/>
</dbReference>
<dbReference type="PROSITE" id="PS00486">
    <property type="entry name" value="DNA_MISMATCH_REPAIR_2"/>
    <property type="match status" value="1"/>
</dbReference>
<gene>
    <name evidence="17" type="ORF">M408DRAFT_333293</name>
</gene>
<dbReference type="InterPro" id="IPR000432">
    <property type="entry name" value="DNA_mismatch_repair_MutS_C"/>
</dbReference>
<dbReference type="Gene3D" id="3.40.1170.10">
    <property type="entry name" value="DNA repair protein MutS, domain I"/>
    <property type="match status" value="1"/>
</dbReference>
<dbReference type="STRING" id="933852.A0A0C2W5N1"/>
<feature type="compositionally biased region" description="Polar residues" evidence="15">
    <location>
        <begin position="7"/>
        <end position="32"/>
    </location>
</feature>
<keyword evidence="8 14" id="KW-0234">DNA repair</keyword>
<feature type="domain" description="DNA mismatch repair proteins mutS family" evidence="16">
    <location>
        <begin position="928"/>
        <end position="944"/>
    </location>
</feature>
<dbReference type="GO" id="GO:0005524">
    <property type="term" value="F:ATP binding"/>
    <property type="evidence" value="ECO:0007669"/>
    <property type="project" value="UniProtKB-KW"/>
</dbReference>
<evidence type="ECO:0000256" key="11">
    <source>
        <dbReference type="ARBA" id="ARBA00025902"/>
    </source>
</evidence>
<keyword evidence="9" id="KW-0539">Nucleus</keyword>
<dbReference type="GO" id="GO:0006298">
    <property type="term" value="P:mismatch repair"/>
    <property type="evidence" value="ECO:0007669"/>
    <property type="project" value="InterPro"/>
</dbReference>
<evidence type="ECO:0000256" key="12">
    <source>
        <dbReference type="ARBA" id="ARBA00029792"/>
    </source>
</evidence>
<evidence type="ECO:0000256" key="3">
    <source>
        <dbReference type="ARBA" id="ARBA00022151"/>
    </source>
</evidence>
<organism evidence="17 18">
    <name type="scientific">Serendipita vermifera MAFF 305830</name>
    <dbReference type="NCBI Taxonomy" id="933852"/>
    <lineage>
        <taxon>Eukaryota</taxon>
        <taxon>Fungi</taxon>
        <taxon>Dikarya</taxon>
        <taxon>Basidiomycota</taxon>
        <taxon>Agaricomycotina</taxon>
        <taxon>Agaricomycetes</taxon>
        <taxon>Sebacinales</taxon>
        <taxon>Serendipitaceae</taxon>
        <taxon>Serendipita</taxon>
    </lineage>
</organism>
<dbReference type="GO" id="GO:0030983">
    <property type="term" value="F:mismatched DNA binding"/>
    <property type="evidence" value="ECO:0007669"/>
    <property type="project" value="InterPro"/>
</dbReference>
<protein>
    <recommendedName>
        <fullName evidence="3 13">DNA mismatch repair protein MSH3</fullName>
    </recommendedName>
    <alternativeName>
        <fullName evidence="3 13">DNA mismatch repair protein MSH3</fullName>
    </alternativeName>
    <alternativeName>
        <fullName evidence="12">MutS protein homolog 3</fullName>
    </alternativeName>
</protein>
<keyword evidence="5 14" id="KW-0227">DNA damage</keyword>
<evidence type="ECO:0000256" key="10">
    <source>
        <dbReference type="ARBA" id="ARBA00025373"/>
    </source>
</evidence>
<evidence type="ECO:0000256" key="7">
    <source>
        <dbReference type="ARBA" id="ARBA00023125"/>
    </source>
</evidence>